<feature type="coiled-coil region" evidence="1">
    <location>
        <begin position="119"/>
        <end position="153"/>
    </location>
</feature>
<gene>
    <name evidence="2" type="ORF">NO713_05760</name>
</gene>
<keyword evidence="3" id="KW-1185">Reference proteome</keyword>
<dbReference type="EMBL" id="LR882968">
    <property type="protein sequence ID" value="CAD5988671.1"/>
    <property type="molecule type" value="Genomic_DNA"/>
</dbReference>
<evidence type="ECO:0008006" key="4">
    <source>
        <dbReference type="Google" id="ProtNLM"/>
    </source>
</evidence>
<evidence type="ECO:0000256" key="1">
    <source>
        <dbReference type="SAM" id="Coils"/>
    </source>
</evidence>
<accession>A0A9W4CU77</accession>
<sequence length="233" mass="26412">MKTLIYWLMGDKAGRVLISSWHWLWGLPIQSSNTIAVEVAAESLASMQQSVIQLTQTISTVMAAYQRAKQKYEIKEKEFYAFEQQAAIAYRQENEQMAHLAMSKAILIEQLLPELKAQVIQAEKVVMAAKDKLSREQQKLETYKVHLQNLKDVSEINEALAAIAKANTDLKIDAACEQFETAKSAVERRNLQISAQVELSESSINQLESNLTKMALDEEIIQRLQRLARSESN</sequence>
<organism evidence="2 3">
    <name type="scientific">Planktothrix pseudagardhii</name>
    <dbReference type="NCBI Taxonomy" id="132604"/>
    <lineage>
        <taxon>Bacteria</taxon>
        <taxon>Bacillati</taxon>
        <taxon>Cyanobacteriota</taxon>
        <taxon>Cyanophyceae</taxon>
        <taxon>Oscillatoriophycideae</taxon>
        <taxon>Oscillatoriales</taxon>
        <taxon>Microcoleaceae</taxon>
        <taxon>Planktothrix</taxon>
    </lineage>
</organism>
<evidence type="ECO:0000313" key="2">
    <source>
        <dbReference type="EMBL" id="CAD5988671.1"/>
    </source>
</evidence>
<keyword evidence="2" id="KW-0614">Plasmid</keyword>
<protein>
    <recommendedName>
        <fullName evidence="4">PspA/IM30 family protein</fullName>
    </recommendedName>
</protein>
<proteinExistence type="predicted"/>
<evidence type="ECO:0000313" key="3">
    <source>
        <dbReference type="Proteomes" id="UP001153719"/>
    </source>
</evidence>
<reference evidence="2" key="1">
    <citation type="submission" date="2020-09" db="EMBL/GenBank/DDBJ databases">
        <authorList>
            <person name="Blom J."/>
        </authorList>
    </citation>
    <scope>NUCLEOTIDE SEQUENCE</scope>
    <source>
        <strain evidence="2">No.713</strain>
        <plasmid evidence="2">p1</plasmid>
    </source>
</reference>
<geneLocation type="plasmid" evidence="2 3">
    <name>p1</name>
</geneLocation>
<dbReference type="AlphaFoldDB" id="A0A9W4CU77"/>
<dbReference type="KEGG" id="ppsu:NO713_05760"/>
<name>A0A9W4CU77_9CYAN</name>
<dbReference type="RefSeq" id="WP_254175313.1">
    <property type="nucleotide sequence ID" value="NZ_LR882968.1"/>
</dbReference>
<dbReference type="Proteomes" id="UP001153719">
    <property type="component" value="Plasmid p1"/>
</dbReference>
<keyword evidence="1" id="KW-0175">Coiled coil</keyword>